<dbReference type="EMBL" id="BEZZ01001398">
    <property type="protein sequence ID" value="GCC18270.1"/>
    <property type="molecule type" value="Genomic_DNA"/>
</dbReference>
<feature type="coiled-coil region" evidence="1">
    <location>
        <begin position="127"/>
        <end position="154"/>
    </location>
</feature>
<sequence length="224" mass="24628">MQISEIELTLEWDKWKWVCLARYFVTSCIRKWKREIPLCVPHFAERCVGVNGAECSLIPAGTGFPSGMFSQEGSFPRTGAGKRAAVAMGIRRRCVRSGWSRELAPTFRHRRPLQPPASFLSELADLIQFATSIFQEAENRAASLQRKVQTLRKKFPGSCRRPVAIRPLPSAVCTGPGKVLGSSPSVPAPYSRALRAQEPPDSGHFQATPCISKSPSSESESSPA</sequence>
<gene>
    <name evidence="3" type="ORF">chiPu_0017869</name>
</gene>
<reference evidence="3 4" key="1">
    <citation type="journal article" date="2018" name="Nat. Ecol. Evol.">
        <title>Shark genomes provide insights into elasmobranch evolution and the origin of vertebrates.</title>
        <authorList>
            <person name="Hara Y"/>
            <person name="Yamaguchi K"/>
            <person name="Onimaru K"/>
            <person name="Kadota M"/>
            <person name="Koyanagi M"/>
            <person name="Keeley SD"/>
            <person name="Tatsumi K"/>
            <person name="Tanaka K"/>
            <person name="Motone F"/>
            <person name="Kageyama Y"/>
            <person name="Nozu R"/>
            <person name="Adachi N"/>
            <person name="Nishimura O"/>
            <person name="Nakagawa R"/>
            <person name="Tanegashima C"/>
            <person name="Kiyatake I"/>
            <person name="Matsumoto R"/>
            <person name="Murakumo K"/>
            <person name="Nishida K"/>
            <person name="Terakita A"/>
            <person name="Kuratani S"/>
            <person name="Sato K"/>
            <person name="Hyodo S Kuraku.S."/>
        </authorList>
    </citation>
    <scope>NUCLEOTIDE SEQUENCE [LARGE SCALE GENOMIC DNA]</scope>
</reference>
<protein>
    <submittedName>
        <fullName evidence="3">Uncharacterized protein</fullName>
    </submittedName>
</protein>
<accession>A0A401RJG0</accession>
<feature type="compositionally biased region" description="Low complexity" evidence="2">
    <location>
        <begin position="212"/>
        <end position="224"/>
    </location>
</feature>
<feature type="region of interest" description="Disordered" evidence="2">
    <location>
        <begin position="176"/>
        <end position="224"/>
    </location>
</feature>
<dbReference type="AlphaFoldDB" id="A0A401RJG0"/>
<dbReference type="Proteomes" id="UP000287033">
    <property type="component" value="Unassembled WGS sequence"/>
</dbReference>
<proteinExistence type="predicted"/>
<keyword evidence="4" id="KW-1185">Reference proteome</keyword>
<organism evidence="3 4">
    <name type="scientific">Chiloscyllium punctatum</name>
    <name type="common">Brownbanded bambooshark</name>
    <name type="synonym">Hemiscyllium punctatum</name>
    <dbReference type="NCBI Taxonomy" id="137246"/>
    <lineage>
        <taxon>Eukaryota</taxon>
        <taxon>Metazoa</taxon>
        <taxon>Chordata</taxon>
        <taxon>Craniata</taxon>
        <taxon>Vertebrata</taxon>
        <taxon>Chondrichthyes</taxon>
        <taxon>Elasmobranchii</taxon>
        <taxon>Galeomorphii</taxon>
        <taxon>Galeoidea</taxon>
        <taxon>Orectolobiformes</taxon>
        <taxon>Hemiscylliidae</taxon>
        <taxon>Chiloscyllium</taxon>
    </lineage>
</organism>
<name>A0A401RJG0_CHIPU</name>
<evidence type="ECO:0000313" key="3">
    <source>
        <dbReference type="EMBL" id="GCC18270.1"/>
    </source>
</evidence>
<comment type="caution">
    <text evidence="3">The sequence shown here is derived from an EMBL/GenBank/DDBJ whole genome shotgun (WGS) entry which is preliminary data.</text>
</comment>
<evidence type="ECO:0000256" key="1">
    <source>
        <dbReference type="SAM" id="Coils"/>
    </source>
</evidence>
<evidence type="ECO:0000256" key="2">
    <source>
        <dbReference type="SAM" id="MobiDB-lite"/>
    </source>
</evidence>
<evidence type="ECO:0000313" key="4">
    <source>
        <dbReference type="Proteomes" id="UP000287033"/>
    </source>
</evidence>
<keyword evidence="1" id="KW-0175">Coiled coil</keyword>